<evidence type="ECO:0000256" key="2">
    <source>
        <dbReference type="SAM" id="Phobius"/>
    </source>
</evidence>
<dbReference type="PANTHER" id="PTHR24104:SF25">
    <property type="entry name" value="PROTEIN LIN-41"/>
    <property type="match status" value="1"/>
</dbReference>
<dbReference type="EMBL" id="BARW01029367">
    <property type="protein sequence ID" value="GAJ08670.1"/>
    <property type="molecule type" value="Genomic_DNA"/>
</dbReference>
<keyword evidence="2" id="KW-0812">Transmembrane</keyword>
<keyword evidence="2" id="KW-1133">Transmembrane helix</keyword>
<organism evidence="3">
    <name type="scientific">marine sediment metagenome</name>
    <dbReference type="NCBI Taxonomy" id="412755"/>
    <lineage>
        <taxon>unclassified sequences</taxon>
        <taxon>metagenomes</taxon>
        <taxon>ecological metagenomes</taxon>
    </lineage>
</organism>
<dbReference type="PANTHER" id="PTHR24104">
    <property type="entry name" value="E3 UBIQUITIN-PROTEIN LIGASE NHLRC1-RELATED"/>
    <property type="match status" value="1"/>
</dbReference>
<dbReference type="GO" id="GO:0061630">
    <property type="term" value="F:ubiquitin protein ligase activity"/>
    <property type="evidence" value="ECO:0007669"/>
    <property type="project" value="TreeGrafter"/>
</dbReference>
<dbReference type="AlphaFoldDB" id="X1VKP9"/>
<evidence type="ECO:0000256" key="1">
    <source>
        <dbReference type="ARBA" id="ARBA00022737"/>
    </source>
</evidence>
<feature type="non-terminal residue" evidence="3">
    <location>
        <position position="1"/>
    </location>
</feature>
<protein>
    <recommendedName>
        <fullName evidence="4">SMP-30/Gluconolactonase/LRE-like region domain-containing protein</fullName>
    </recommendedName>
</protein>
<dbReference type="GO" id="GO:0008270">
    <property type="term" value="F:zinc ion binding"/>
    <property type="evidence" value="ECO:0007669"/>
    <property type="project" value="UniProtKB-KW"/>
</dbReference>
<gene>
    <name evidence="3" type="ORF">S12H4_47200</name>
</gene>
<evidence type="ECO:0000313" key="3">
    <source>
        <dbReference type="EMBL" id="GAJ08670.1"/>
    </source>
</evidence>
<evidence type="ECO:0008006" key="4">
    <source>
        <dbReference type="Google" id="ProtNLM"/>
    </source>
</evidence>
<proteinExistence type="predicted"/>
<keyword evidence="2" id="KW-0472">Membrane</keyword>
<sequence>QVIVSCLVLIGLFFVLTAVIILLLRVIRLRQLIMLMFIVICLPALSGCDDESVTIDGTKILDTFGRTGRGQGEFIYPRAIDITNDGTLLIIDKTGRIQRFGLEGTFLDVIQMPLIETGKPTGLSVGPDGNLYVADTHYYRVVVFSPEGEMIRQWGQFGEDEGCFIYPTDIAFSGDGRIFVSEYGGNDRISVFNEQGDFLYCFGSPGSDSGQFARPSALCVDRSQGRLYIADACNHRIAIYNFDGQLFGYIG</sequence>
<dbReference type="PROSITE" id="PS51125">
    <property type="entry name" value="NHL"/>
    <property type="match status" value="2"/>
</dbReference>
<dbReference type="Pfam" id="PF01436">
    <property type="entry name" value="NHL"/>
    <property type="match status" value="2"/>
</dbReference>
<dbReference type="GO" id="GO:0043161">
    <property type="term" value="P:proteasome-mediated ubiquitin-dependent protein catabolic process"/>
    <property type="evidence" value="ECO:0007669"/>
    <property type="project" value="TreeGrafter"/>
</dbReference>
<accession>X1VKP9</accession>
<feature type="transmembrane region" description="Helical" evidence="2">
    <location>
        <begin position="6"/>
        <end position="27"/>
    </location>
</feature>
<keyword evidence="1" id="KW-0677">Repeat</keyword>
<dbReference type="InterPro" id="IPR001258">
    <property type="entry name" value="NHL_repeat"/>
</dbReference>
<dbReference type="InterPro" id="IPR011042">
    <property type="entry name" value="6-blade_b-propeller_TolB-like"/>
</dbReference>
<reference evidence="3" key="1">
    <citation type="journal article" date="2014" name="Front. Microbiol.">
        <title>High frequency of phylogenetically diverse reductive dehalogenase-homologous genes in deep subseafloor sedimentary metagenomes.</title>
        <authorList>
            <person name="Kawai M."/>
            <person name="Futagami T."/>
            <person name="Toyoda A."/>
            <person name="Takaki Y."/>
            <person name="Nishi S."/>
            <person name="Hori S."/>
            <person name="Arai W."/>
            <person name="Tsubouchi T."/>
            <person name="Morono Y."/>
            <person name="Uchiyama I."/>
            <person name="Ito T."/>
            <person name="Fujiyama A."/>
            <person name="Inagaki F."/>
            <person name="Takami H."/>
        </authorList>
    </citation>
    <scope>NUCLEOTIDE SEQUENCE</scope>
    <source>
        <strain evidence="3">Expedition CK06-06</strain>
    </source>
</reference>
<dbReference type="SUPFAM" id="SSF63829">
    <property type="entry name" value="Calcium-dependent phosphotriesterase"/>
    <property type="match status" value="1"/>
</dbReference>
<dbReference type="InterPro" id="IPR050952">
    <property type="entry name" value="TRIM-NHL_E3_ligases"/>
</dbReference>
<dbReference type="CDD" id="cd05819">
    <property type="entry name" value="NHL"/>
    <property type="match status" value="1"/>
</dbReference>
<name>X1VKP9_9ZZZZ</name>
<dbReference type="Gene3D" id="2.120.10.30">
    <property type="entry name" value="TolB, C-terminal domain"/>
    <property type="match status" value="2"/>
</dbReference>
<feature type="non-terminal residue" evidence="3">
    <location>
        <position position="251"/>
    </location>
</feature>
<dbReference type="GO" id="GO:0000209">
    <property type="term" value="P:protein polyubiquitination"/>
    <property type="evidence" value="ECO:0007669"/>
    <property type="project" value="TreeGrafter"/>
</dbReference>
<comment type="caution">
    <text evidence="3">The sequence shown here is derived from an EMBL/GenBank/DDBJ whole genome shotgun (WGS) entry which is preliminary data.</text>
</comment>